<evidence type="ECO:0000256" key="4">
    <source>
        <dbReference type="PIRSR" id="PIRSR602678-1"/>
    </source>
</evidence>
<organism evidence="5 6">
    <name type="scientific">Novibacillus thermophilus</name>
    <dbReference type="NCBI Taxonomy" id="1471761"/>
    <lineage>
        <taxon>Bacteria</taxon>
        <taxon>Bacillati</taxon>
        <taxon>Bacillota</taxon>
        <taxon>Bacilli</taxon>
        <taxon>Bacillales</taxon>
        <taxon>Thermoactinomycetaceae</taxon>
        <taxon>Novibacillus</taxon>
    </lineage>
</organism>
<protein>
    <recommendedName>
        <fullName evidence="2">GTP cyclohydrolase 1 type 2 homolog</fullName>
    </recommendedName>
</protein>
<dbReference type="GO" id="GO:0046872">
    <property type="term" value="F:metal ion binding"/>
    <property type="evidence" value="ECO:0007669"/>
    <property type="project" value="UniProtKB-KW"/>
</dbReference>
<reference evidence="5 6" key="1">
    <citation type="journal article" date="2015" name="Int. J. Syst. Evol. Microbiol.">
        <title>Novibacillus thermophilus gen. nov., sp. nov., a Gram-staining-negative and moderately thermophilic member of the family Thermoactinomycetaceae.</title>
        <authorList>
            <person name="Yang G."/>
            <person name="Chen J."/>
            <person name="Zhou S."/>
        </authorList>
    </citation>
    <scope>NUCLEOTIDE SEQUENCE [LARGE SCALE GENOMIC DNA]</scope>
    <source>
        <strain evidence="5 6">SG-1</strain>
    </source>
</reference>
<dbReference type="OrthoDB" id="1116574at2"/>
<dbReference type="KEGG" id="ntr:B0W44_09840"/>
<dbReference type="InterPro" id="IPR002678">
    <property type="entry name" value="DUF34/NIF3"/>
</dbReference>
<dbReference type="AlphaFoldDB" id="A0A1U9K7M3"/>
<name>A0A1U9K7M3_9BACL</name>
<feature type="binding site" evidence="4">
    <location>
        <position position="63"/>
    </location>
    <ligand>
        <name>a divalent metal cation</name>
        <dbReference type="ChEBI" id="CHEBI:60240"/>
        <label>1</label>
    </ligand>
</feature>
<dbReference type="PANTHER" id="PTHR13799">
    <property type="entry name" value="NGG1 INTERACTING FACTOR 3"/>
    <property type="match status" value="1"/>
</dbReference>
<dbReference type="SUPFAM" id="SSF102705">
    <property type="entry name" value="NIF3 (NGG1p interacting factor 3)-like"/>
    <property type="match status" value="1"/>
</dbReference>
<evidence type="ECO:0000313" key="5">
    <source>
        <dbReference type="EMBL" id="AQS56028.1"/>
    </source>
</evidence>
<dbReference type="InterPro" id="IPR036069">
    <property type="entry name" value="DUF34/NIF3_sf"/>
</dbReference>
<dbReference type="EMBL" id="CP019699">
    <property type="protein sequence ID" value="AQS56028.1"/>
    <property type="molecule type" value="Genomic_DNA"/>
</dbReference>
<dbReference type="Proteomes" id="UP000188603">
    <property type="component" value="Chromosome"/>
</dbReference>
<evidence type="ECO:0000256" key="1">
    <source>
        <dbReference type="ARBA" id="ARBA00006964"/>
    </source>
</evidence>
<evidence type="ECO:0000313" key="6">
    <source>
        <dbReference type="Proteomes" id="UP000188603"/>
    </source>
</evidence>
<keyword evidence="3 4" id="KW-0479">Metal-binding</keyword>
<gene>
    <name evidence="5" type="ORF">B0W44_09840</name>
</gene>
<keyword evidence="6" id="KW-1185">Reference proteome</keyword>
<evidence type="ECO:0000256" key="3">
    <source>
        <dbReference type="ARBA" id="ARBA00022723"/>
    </source>
</evidence>
<evidence type="ECO:0000256" key="2">
    <source>
        <dbReference type="ARBA" id="ARBA00022112"/>
    </source>
</evidence>
<comment type="similarity">
    <text evidence="1">Belongs to the GTP cyclohydrolase I type 2/NIF3 family.</text>
</comment>
<dbReference type="GO" id="GO:0005737">
    <property type="term" value="C:cytoplasm"/>
    <property type="evidence" value="ECO:0007669"/>
    <property type="project" value="TreeGrafter"/>
</dbReference>
<accession>A0A1U9K7M3</accession>
<dbReference type="STRING" id="1471761.B0W44_09840"/>
<dbReference type="Pfam" id="PF01784">
    <property type="entry name" value="DUF34_NIF3"/>
    <property type="match status" value="1"/>
</dbReference>
<feature type="binding site" evidence="4">
    <location>
        <position position="231"/>
    </location>
    <ligand>
        <name>a divalent metal cation</name>
        <dbReference type="ChEBI" id="CHEBI:60240"/>
        <label>1</label>
    </ligand>
</feature>
<dbReference type="Gene3D" id="3.40.1390.30">
    <property type="entry name" value="NIF3 (NGG1p interacting factor 3)-like"/>
    <property type="match status" value="2"/>
</dbReference>
<dbReference type="PANTHER" id="PTHR13799:SF14">
    <property type="entry name" value="GTP CYCLOHYDROLASE 1 TYPE 2 HOMOLOG"/>
    <property type="match status" value="1"/>
</dbReference>
<dbReference type="RefSeq" id="WP_077719887.1">
    <property type="nucleotide sequence ID" value="NZ_CP019699.1"/>
</dbReference>
<proteinExistence type="inferred from homology"/>
<feature type="binding site" evidence="4">
    <location>
        <position position="227"/>
    </location>
    <ligand>
        <name>a divalent metal cation</name>
        <dbReference type="ChEBI" id="CHEBI:60240"/>
        <label>1</label>
    </ligand>
</feature>
<sequence length="263" mass="29657">MGIKVQTVIERLTRPVGTIENTVDTLKFGSPDMEVSGIAVTFMPTQHAIQKAVALEANLMVAHEGVFHSHWDRPSYKGSDVMEAKQRLIKESGLAIYRFHDYWHRYRPDGIAEGLVRSLKWEAYVEKKSRTATVLNIPPTTVHTVAEYVKTRLGLDFVRCVGELSMSCRRVGLLVGYRGGGSTAVPLFEEEDLEVLVYGEGPEWETPEYVRDAVFQGRRRALIVLGHAESEEPGMQYLASLMEEMFPSVPIFYIPGQKNFHVV</sequence>